<evidence type="ECO:0000256" key="4">
    <source>
        <dbReference type="ARBA" id="ARBA00022676"/>
    </source>
</evidence>
<keyword evidence="8 11" id="KW-1133">Transmembrane helix</keyword>
<keyword evidence="7" id="KW-0732">Signal</keyword>
<dbReference type="Proteomes" id="UP000827892">
    <property type="component" value="Chromosome V"/>
</dbReference>
<evidence type="ECO:0000256" key="6">
    <source>
        <dbReference type="ARBA" id="ARBA00022692"/>
    </source>
</evidence>
<dbReference type="AlphaFoldDB" id="A0AAE9CZT1"/>
<gene>
    <name evidence="12" type="ORF">L3Y34_008148</name>
</gene>
<comment type="catalytic activity">
    <reaction evidence="10">
        <text>glucuronate acceptor + UDP-alpha-D-glucuronate = acceptor beta-D-glucuronoside + UDP + H(+)</text>
        <dbReference type="Rhea" id="RHEA:21032"/>
        <dbReference type="ChEBI" id="CHEBI:15378"/>
        <dbReference type="ChEBI" id="CHEBI:58052"/>
        <dbReference type="ChEBI" id="CHEBI:58223"/>
        <dbReference type="ChEBI" id="CHEBI:132367"/>
        <dbReference type="ChEBI" id="CHEBI:132368"/>
        <dbReference type="EC" id="2.4.1.17"/>
    </reaction>
</comment>
<dbReference type="InterPro" id="IPR002213">
    <property type="entry name" value="UDP_glucos_trans"/>
</dbReference>
<evidence type="ECO:0000256" key="8">
    <source>
        <dbReference type="ARBA" id="ARBA00022989"/>
    </source>
</evidence>
<evidence type="ECO:0000256" key="7">
    <source>
        <dbReference type="ARBA" id="ARBA00022729"/>
    </source>
</evidence>
<dbReference type="Gene3D" id="3.40.50.2000">
    <property type="entry name" value="Glycogen Phosphorylase B"/>
    <property type="match status" value="2"/>
</dbReference>
<evidence type="ECO:0000313" key="12">
    <source>
        <dbReference type="EMBL" id="ULT89505.1"/>
    </source>
</evidence>
<name>A0AAE9CZT1_CAEBR</name>
<evidence type="ECO:0000256" key="5">
    <source>
        <dbReference type="ARBA" id="ARBA00022679"/>
    </source>
</evidence>
<evidence type="ECO:0000256" key="2">
    <source>
        <dbReference type="ARBA" id="ARBA00009995"/>
    </source>
</evidence>
<dbReference type="InterPro" id="IPR050271">
    <property type="entry name" value="UDP-glycosyltransferase"/>
</dbReference>
<feature type="transmembrane region" description="Helical" evidence="11">
    <location>
        <begin position="506"/>
        <end position="534"/>
    </location>
</feature>
<dbReference type="EC" id="2.4.1.17" evidence="3"/>
<dbReference type="PANTHER" id="PTHR48043">
    <property type="entry name" value="EG:EG0003.4 PROTEIN-RELATED"/>
    <property type="match status" value="1"/>
</dbReference>
<evidence type="ECO:0000256" key="9">
    <source>
        <dbReference type="ARBA" id="ARBA00023136"/>
    </source>
</evidence>
<dbReference type="GO" id="GO:0015020">
    <property type="term" value="F:glucuronosyltransferase activity"/>
    <property type="evidence" value="ECO:0007669"/>
    <property type="project" value="UniProtKB-EC"/>
</dbReference>
<evidence type="ECO:0000256" key="3">
    <source>
        <dbReference type="ARBA" id="ARBA00012544"/>
    </source>
</evidence>
<reference evidence="12 13" key="1">
    <citation type="submission" date="2022-02" db="EMBL/GenBank/DDBJ databases">
        <title>Chromosome-level reference genomes for two strains of Caenorhabditis briggsae: an improved platform for comparative genomics.</title>
        <authorList>
            <person name="Stevens L."/>
            <person name="Andersen E.C."/>
        </authorList>
    </citation>
    <scope>NUCLEOTIDE SEQUENCE [LARGE SCALE GENOMIC DNA]</scope>
    <source>
        <strain evidence="12">QX1410_ONT</strain>
        <tissue evidence="12">Whole-organism</tissue>
    </source>
</reference>
<evidence type="ECO:0000256" key="1">
    <source>
        <dbReference type="ARBA" id="ARBA00004167"/>
    </source>
</evidence>
<dbReference type="Pfam" id="PF00201">
    <property type="entry name" value="UDPGT"/>
    <property type="match status" value="2"/>
</dbReference>
<dbReference type="SUPFAM" id="SSF53756">
    <property type="entry name" value="UDP-Glycosyltransferase/glycogen phosphorylase"/>
    <property type="match status" value="2"/>
</dbReference>
<keyword evidence="5" id="KW-0808">Transferase</keyword>
<feature type="transmembrane region" description="Helical" evidence="11">
    <location>
        <begin position="24"/>
        <end position="45"/>
    </location>
</feature>
<keyword evidence="9 11" id="KW-0472">Membrane</keyword>
<dbReference type="FunFam" id="3.40.50.2000:FF:000038">
    <property type="entry name" value="UDP-GlucuronosylTransferase"/>
    <property type="match status" value="1"/>
</dbReference>
<comment type="subcellular location">
    <subcellularLocation>
        <location evidence="1">Membrane</location>
        <topology evidence="1">Single-pass membrane protein</topology>
    </subcellularLocation>
</comment>
<organism evidence="12 13">
    <name type="scientific">Caenorhabditis briggsae</name>
    <dbReference type="NCBI Taxonomy" id="6238"/>
    <lineage>
        <taxon>Eukaryota</taxon>
        <taxon>Metazoa</taxon>
        <taxon>Ecdysozoa</taxon>
        <taxon>Nematoda</taxon>
        <taxon>Chromadorea</taxon>
        <taxon>Rhabditida</taxon>
        <taxon>Rhabditina</taxon>
        <taxon>Rhabditomorpha</taxon>
        <taxon>Rhabditoidea</taxon>
        <taxon>Rhabditidae</taxon>
        <taxon>Peloderinae</taxon>
        <taxon>Caenorhabditis</taxon>
    </lineage>
</organism>
<evidence type="ECO:0000256" key="11">
    <source>
        <dbReference type="SAM" id="Phobius"/>
    </source>
</evidence>
<evidence type="ECO:0000256" key="10">
    <source>
        <dbReference type="ARBA" id="ARBA00047475"/>
    </source>
</evidence>
<dbReference type="CDD" id="cd03784">
    <property type="entry name" value="GT1_Gtf-like"/>
    <property type="match status" value="1"/>
</dbReference>
<comment type="similarity">
    <text evidence="2">Belongs to the UDP-glycosyltransferase family.</text>
</comment>
<keyword evidence="4" id="KW-0328">Glycosyltransferase</keyword>
<sequence length="730" mass="84019">MTIKMVRKDNIKVQKVIELIEMHLNLLFFSILSSFPVFTFSYNYLVFCPLFAHSHHKFLAKIADTLTDAGHNVTFLAPIIVKEYEHIKYLETTKDIIYIQPDENLKQIGDSADYASFWKDDFGMFSMLPAIEKFYKMFSGVVENLRRDPTILDELKTRNFDAMIFESLAICAHPIHEYLGIKTIFPSFSMTHMTELSKSIGEPVSPSFLPISVSPFGDQMTFKERLLNTLGDFTFTHIFKPPVLKSLKYPYNDLDINEIQSKAPFVFFNSNPFLDFPRPTLTKTIAIGGISVNVTQMRLEKLSSEYDQIMSQRKKNVLISFGSMLRSCEMPDEYKNMIIRVVEQHPEATFIWKYESEDLDFAKNVKNLHFSKWVPQTALLADSRLSAFITHAGLGSVNELSYLGKPAILIPIFADQLRNAKMLARHNGSITLERRDLGNFERLEKAVDSILNDESYQKYANRLAHQLESQPFSPHDLLVKYAEYGAKFGELPSLDPYYRKMSFFSFYMIDIFLFLFFVLISIVSVLTFSIKMFFKIYENFKKDLRVLDSLKTRKFDAIIYEVFAFNAIAIQEYLDIRTLYPAFSVTHSSSLSNSIGEPSSPATLSGSLSPFGDKMTFEERLMNTLCSFIYGVLLRPPTMSSYKSPYHTIDLNEAESRAPFVFLNSNPYLDFPRPTLTKTVQIGGITVNRTQMKQEKLPLEFDKILEIRQKTVLISFGTIMLSKDTPEDYK</sequence>
<protein>
    <recommendedName>
        <fullName evidence="3">glucuronosyltransferase</fullName>
        <ecNumber evidence="3">2.4.1.17</ecNumber>
    </recommendedName>
</protein>
<proteinExistence type="inferred from homology"/>
<keyword evidence="6 11" id="KW-0812">Transmembrane</keyword>
<dbReference type="EMBL" id="CP090895">
    <property type="protein sequence ID" value="ULT89505.1"/>
    <property type="molecule type" value="Genomic_DNA"/>
</dbReference>
<accession>A0AAE9CZT1</accession>
<dbReference type="PANTHER" id="PTHR48043:SF82">
    <property type="entry name" value="GLUCURONOSYLTRANSFERASE"/>
    <property type="match status" value="1"/>
</dbReference>
<dbReference type="FunFam" id="3.40.50.2000:FF:000204">
    <property type="entry name" value="UDP-glucuronosyltransferase"/>
    <property type="match status" value="1"/>
</dbReference>
<dbReference type="GO" id="GO:0016020">
    <property type="term" value="C:membrane"/>
    <property type="evidence" value="ECO:0007669"/>
    <property type="project" value="UniProtKB-SubCell"/>
</dbReference>
<evidence type="ECO:0000313" key="13">
    <source>
        <dbReference type="Proteomes" id="UP000827892"/>
    </source>
</evidence>